<keyword evidence="2" id="KW-0808">Transferase</keyword>
<dbReference type="GO" id="GO:0032259">
    <property type="term" value="P:methylation"/>
    <property type="evidence" value="ECO:0007669"/>
    <property type="project" value="UniProtKB-KW"/>
</dbReference>
<feature type="domain" description="Methyltransferase" evidence="1">
    <location>
        <begin position="67"/>
        <end position="179"/>
    </location>
</feature>
<dbReference type="Pfam" id="PF13847">
    <property type="entry name" value="Methyltransf_31"/>
    <property type="match status" value="1"/>
</dbReference>
<name>A0A4R0NZT1_9SPHI</name>
<dbReference type="AlphaFoldDB" id="A0A4R0NZT1"/>
<protein>
    <submittedName>
        <fullName evidence="2">Class I SAM-dependent methyltransferase</fullName>
    </submittedName>
</protein>
<dbReference type="RefSeq" id="WP_131559961.1">
    <property type="nucleotide sequence ID" value="NZ_SJSN01000010.1"/>
</dbReference>
<organism evidence="2 3">
    <name type="scientific">Pedobacter frigidisoli</name>
    <dbReference type="NCBI Taxonomy" id="2530455"/>
    <lineage>
        <taxon>Bacteria</taxon>
        <taxon>Pseudomonadati</taxon>
        <taxon>Bacteroidota</taxon>
        <taxon>Sphingobacteriia</taxon>
        <taxon>Sphingobacteriales</taxon>
        <taxon>Sphingobacteriaceae</taxon>
        <taxon>Pedobacter</taxon>
    </lineage>
</organism>
<evidence type="ECO:0000313" key="2">
    <source>
        <dbReference type="EMBL" id="TCD07705.1"/>
    </source>
</evidence>
<reference evidence="2 3" key="1">
    <citation type="submission" date="2019-02" db="EMBL/GenBank/DDBJ databases">
        <title>Pedobacter sp. RP-3-11 sp. nov., isolated from Arctic soil.</title>
        <authorList>
            <person name="Dahal R.H."/>
        </authorList>
    </citation>
    <scope>NUCLEOTIDE SEQUENCE [LARGE SCALE GENOMIC DNA]</scope>
    <source>
        <strain evidence="2 3">RP-3-11</strain>
    </source>
</reference>
<dbReference type="EMBL" id="SJSN01000010">
    <property type="protein sequence ID" value="TCD07705.1"/>
    <property type="molecule type" value="Genomic_DNA"/>
</dbReference>
<dbReference type="InterPro" id="IPR025714">
    <property type="entry name" value="Methyltranfer_dom"/>
</dbReference>
<dbReference type="InterPro" id="IPR029063">
    <property type="entry name" value="SAM-dependent_MTases_sf"/>
</dbReference>
<accession>A0A4R0NZT1</accession>
<sequence>MQIRLYKLKNKLRRTLYNAMLSKYGFGNRVSKSIWDTQFQSGFWDYLYSADEKLHYQLIAELVKQQSKETKLLDVGCGQGVLYSYLKHNILSSDYLGIDISDSAISLASASFPESRFLQVDFDHQDLDEKFDLIIFNESLYYFNQPLRTIEKCIAKNLNEKGALVISMCDFKGHDIIWQKLQTKYQFRSLTEIENDKNQKWRVGVFKP</sequence>
<gene>
    <name evidence="2" type="ORF">EZ449_14320</name>
</gene>
<dbReference type="GO" id="GO:0008168">
    <property type="term" value="F:methyltransferase activity"/>
    <property type="evidence" value="ECO:0007669"/>
    <property type="project" value="UniProtKB-KW"/>
</dbReference>
<keyword evidence="3" id="KW-1185">Reference proteome</keyword>
<dbReference type="PANTHER" id="PTHR43861">
    <property type="entry name" value="TRANS-ACONITATE 2-METHYLTRANSFERASE-RELATED"/>
    <property type="match status" value="1"/>
</dbReference>
<proteinExistence type="predicted"/>
<dbReference type="Proteomes" id="UP000291485">
    <property type="component" value="Unassembled WGS sequence"/>
</dbReference>
<evidence type="ECO:0000313" key="3">
    <source>
        <dbReference type="Proteomes" id="UP000291485"/>
    </source>
</evidence>
<keyword evidence="2" id="KW-0489">Methyltransferase</keyword>
<comment type="caution">
    <text evidence="2">The sequence shown here is derived from an EMBL/GenBank/DDBJ whole genome shotgun (WGS) entry which is preliminary data.</text>
</comment>
<evidence type="ECO:0000259" key="1">
    <source>
        <dbReference type="Pfam" id="PF13847"/>
    </source>
</evidence>
<dbReference type="OrthoDB" id="9800454at2"/>
<dbReference type="CDD" id="cd02440">
    <property type="entry name" value="AdoMet_MTases"/>
    <property type="match status" value="1"/>
</dbReference>
<dbReference type="Gene3D" id="3.40.50.150">
    <property type="entry name" value="Vaccinia Virus protein VP39"/>
    <property type="match status" value="1"/>
</dbReference>
<dbReference type="SUPFAM" id="SSF53335">
    <property type="entry name" value="S-adenosyl-L-methionine-dependent methyltransferases"/>
    <property type="match status" value="1"/>
</dbReference>